<protein>
    <submittedName>
        <fullName evidence="1">Uncharacterized protein</fullName>
    </submittedName>
</protein>
<gene>
    <name evidence="1" type="ORF">O1611_g4631</name>
</gene>
<comment type="caution">
    <text evidence="1">The sequence shown here is derived from an EMBL/GenBank/DDBJ whole genome shotgun (WGS) entry which is preliminary data.</text>
</comment>
<reference evidence="1" key="1">
    <citation type="submission" date="2022-12" db="EMBL/GenBank/DDBJ databases">
        <title>Genome Sequence of Lasiodiplodia mahajangana.</title>
        <authorList>
            <person name="Buettner E."/>
        </authorList>
    </citation>
    <scope>NUCLEOTIDE SEQUENCE</scope>
    <source>
        <strain evidence="1">VT137</strain>
    </source>
</reference>
<sequence>MASHFPSIQSFYSREIASNAGNDSSNFATAGDGFTPSEVKAVINPLARPFQPSRRYDVCPIIDIQTGPHNYKITGRLVNFSTTGGSYTTPSGAEGYYFLVICDGTAAIAIKLYCSASKYQPLLGQRITVWATSICTGNRAEIQHIPYCSVATTIYPARNRETHIEFHTDEAGSEDDLSLRCPLEASIQHYDYLPGLMTLKSFLASGYDLSEGKILVCVRSVGPRQIIHPMKRKGTLDLVEVRVYDDTAHCVLKLWEDKIPSAKSWVPNQTVLLISQPWCQDNNRNNSRQGDTHASIGIGYSSIIDVDPVFPDAIWLRTKIQDMAKKESVIIPFPSATWDLELAMYGPGRVLYTLAELEDQVRNQNPDTNFTGKLSVVVLEMNLMDHWRKNTTCCTDCCGIPLYANKPVATCKHCGMLRDLSVNPRILSSFLDESGMIAGSRLVWNDTAWTQLFFGTAIERTPTVDRQHDAAEKSWRAITALDTPALRDLEAQLLYSRVTLTFGWSVELRRLCILGAEW</sequence>
<keyword evidence="2" id="KW-1185">Reference proteome</keyword>
<organism evidence="1 2">
    <name type="scientific">Lasiodiplodia mahajangana</name>
    <dbReference type="NCBI Taxonomy" id="1108764"/>
    <lineage>
        <taxon>Eukaryota</taxon>
        <taxon>Fungi</taxon>
        <taxon>Dikarya</taxon>
        <taxon>Ascomycota</taxon>
        <taxon>Pezizomycotina</taxon>
        <taxon>Dothideomycetes</taxon>
        <taxon>Dothideomycetes incertae sedis</taxon>
        <taxon>Botryosphaeriales</taxon>
        <taxon>Botryosphaeriaceae</taxon>
        <taxon>Lasiodiplodia</taxon>
    </lineage>
</organism>
<proteinExistence type="predicted"/>
<evidence type="ECO:0000313" key="1">
    <source>
        <dbReference type="EMBL" id="KAJ8128998.1"/>
    </source>
</evidence>
<evidence type="ECO:0000313" key="2">
    <source>
        <dbReference type="Proteomes" id="UP001153332"/>
    </source>
</evidence>
<name>A0ACC2JP29_9PEZI</name>
<dbReference type="EMBL" id="JAPUUL010000895">
    <property type="protein sequence ID" value="KAJ8128998.1"/>
    <property type="molecule type" value="Genomic_DNA"/>
</dbReference>
<accession>A0ACC2JP29</accession>
<dbReference type="Proteomes" id="UP001153332">
    <property type="component" value="Unassembled WGS sequence"/>
</dbReference>